<feature type="compositionally biased region" description="Basic and acidic residues" evidence="1">
    <location>
        <begin position="25"/>
        <end position="47"/>
    </location>
</feature>
<name>A0ABU6W5R6_9FABA</name>
<keyword evidence="3" id="KW-1185">Reference proteome</keyword>
<dbReference type="EMBL" id="JASCZI010181294">
    <property type="protein sequence ID" value="MED6181246.1"/>
    <property type="molecule type" value="Genomic_DNA"/>
</dbReference>
<comment type="caution">
    <text evidence="2">The sequence shown here is derived from an EMBL/GenBank/DDBJ whole genome shotgun (WGS) entry which is preliminary data.</text>
</comment>
<feature type="compositionally biased region" description="Basic and acidic residues" evidence="1">
    <location>
        <begin position="86"/>
        <end position="97"/>
    </location>
</feature>
<accession>A0ABU6W5R6</accession>
<feature type="region of interest" description="Disordered" evidence="1">
    <location>
        <begin position="1"/>
        <end position="97"/>
    </location>
</feature>
<reference evidence="2 3" key="1">
    <citation type="journal article" date="2023" name="Plants (Basel)">
        <title>Bridging the Gap: Combining Genomics and Transcriptomics Approaches to Understand Stylosanthes scabra, an Orphan Legume from the Brazilian Caatinga.</title>
        <authorList>
            <person name="Ferreira-Neto J.R.C."/>
            <person name="da Silva M.D."/>
            <person name="Binneck E."/>
            <person name="de Melo N.F."/>
            <person name="da Silva R.H."/>
            <person name="de Melo A.L.T.M."/>
            <person name="Pandolfi V."/>
            <person name="Bustamante F.O."/>
            <person name="Brasileiro-Vidal A.C."/>
            <person name="Benko-Iseppon A.M."/>
        </authorList>
    </citation>
    <scope>NUCLEOTIDE SEQUENCE [LARGE SCALE GENOMIC DNA]</scope>
    <source>
        <tissue evidence="2">Leaves</tissue>
    </source>
</reference>
<protein>
    <submittedName>
        <fullName evidence="2">Uncharacterized protein</fullName>
    </submittedName>
</protein>
<evidence type="ECO:0000313" key="2">
    <source>
        <dbReference type="EMBL" id="MED6181246.1"/>
    </source>
</evidence>
<evidence type="ECO:0000313" key="3">
    <source>
        <dbReference type="Proteomes" id="UP001341840"/>
    </source>
</evidence>
<dbReference type="Proteomes" id="UP001341840">
    <property type="component" value="Unassembled WGS sequence"/>
</dbReference>
<organism evidence="2 3">
    <name type="scientific">Stylosanthes scabra</name>
    <dbReference type="NCBI Taxonomy" id="79078"/>
    <lineage>
        <taxon>Eukaryota</taxon>
        <taxon>Viridiplantae</taxon>
        <taxon>Streptophyta</taxon>
        <taxon>Embryophyta</taxon>
        <taxon>Tracheophyta</taxon>
        <taxon>Spermatophyta</taxon>
        <taxon>Magnoliopsida</taxon>
        <taxon>eudicotyledons</taxon>
        <taxon>Gunneridae</taxon>
        <taxon>Pentapetalae</taxon>
        <taxon>rosids</taxon>
        <taxon>fabids</taxon>
        <taxon>Fabales</taxon>
        <taxon>Fabaceae</taxon>
        <taxon>Papilionoideae</taxon>
        <taxon>50 kb inversion clade</taxon>
        <taxon>dalbergioids sensu lato</taxon>
        <taxon>Dalbergieae</taxon>
        <taxon>Pterocarpus clade</taxon>
        <taxon>Stylosanthes</taxon>
    </lineage>
</organism>
<evidence type="ECO:0000256" key="1">
    <source>
        <dbReference type="SAM" id="MobiDB-lite"/>
    </source>
</evidence>
<gene>
    <name evidence="2" type="ORF">PIB30_017636</name>
</gene>
<proteinExistence type="predicted"/>
<sequence length="401" mass="44215">MQQARVQHLPSGEDDDGVQPTASEGQRRRARDKEHKPPAAMDRDDGGGTKAVMVGEGSLLPFENDGGQLTTERTGTMASQPTTPKPFRDGGEEGTKRRLTRRVKDRDEVARKANLWRRRKCGGEGGFGCCLGFVSERALCFCSSLLPSAKSSTSLGFACLDKRRGRNGQFFRRLGGPLVKTGWVTVRSYRSKPGRFANLLAVFGWAIFKGYQIEPDRFNFFPRGRLHRCTNLNTVKQIQAHVLKHNLLEDPYVVAPKLTAAFSFSHHLPSAVNVFNLVSNPAPTPTSITLSTKPRPKTTLSLPSHLRLCFRCKGTVFFPIASPTCGSAGIDVAMRLACRIGPWSDGKREITLGLVARGGVTPSSRYGMTEARSLDLPSRWIHASAWEWRGHECVIHAKSTL</sequence>
<feature type="compositionally biased region" description="Polar residues" evidence="1">
    <location>
        <begin position="67"/>
        <end position="82"/>
    </location>
</feature>